<evidence type="ECO:0000259" key="1">
    <source>
        <dbReference type="Pfam" id="PF00155"/>
    </source>
</evidence>
<reference evidence="2 3" key="1">
    <citation type="submission" date="2015-01" db="EMBL/GenBank/DDBJ databases">
        <title>The Genome Sequence of Exophiala spinifera CBS89968.</title>
        <authorList>
            <consortium name="The Broad Institute Genomics Platform"/>
            <person name="Cuomo C."/>
            <person name="de Hoog S."/>
            <person name="Gorbushina A."/>
            <person name="Stielow B."/>
            <person name="Teixiera M."/>
            <person name="Abouelleil A."/>
            <person name="Chapman S.B."/>
            <person name="Priest M."/>
            <person name="Young S.K."/>
            <person name="Wortman J."/>
            <person name="Nusbaum C."/>
            <person name="Birren B."/>
        </authorList>
    </citation>
    <scope>NUCLEOTIDE SEQUENCE [LARGE SCALE GENOMIC DNA]</scope>
    <source>
        <strain evidence="2 3">CBS 89968</strain>
    </source>
</reference>
<dbReference type="Gene3D" id="3.90.1150.10">
    <property type="entry name" value="Aspartate Aminotransferase, domain 1"/>
    <property type="match status" value="1"/>
</dbReference>
<sequence>MLPSSSLIDLFQGWPSPALLPVSLIETAFEKVLADPELLVSSLLYGPDPGPPSLLNALAIFLAKFYSSPWTSPSRLTTTGGASQGLSCILQVFSDPIHTQRVYMVAPTYFLACRIFEDHGFVGRLKAVPEDEEGLDIDKLEELISQEDRAKGPPELQPLPFKRPLANQKVFKHIIYCVSTFSNPSGKSMSIARREQLVRLARRHDALVISDDVYDFLTWKPMTRFEASMPRLIDLDHFLDGGPSLPFGNVVSNCSFSKILGPGLRTGWTESTERFAEGLSQCGSTRSGGSPSQFTASMISELLRSGALEAYLSNVLIPTYQVRSAAMVAAVQEHLVPHGAVLGLMEQSCQGSPPVEGGYYVYLLLPEPIDAARFANLARHEENVVVGAGHVFEVWGDEGSVPAQSGVRLCFAWEEADQIVEGISRLGKVLAKLVAESPNCSSPPTGVGRRNYQSFTALTCP</sequence>
<dbReference type="InterPro" id="IPR004839">
    <property type="entry name" value="Aminotransferase_I/II_large"/>
</dbReference>
<proteinExistence type="predicted"/>
<keyword evidence="3" id="KW-1185">Reference proteome</keyword>
<dbReference type="FunFam" id="3.40.640.10:FF:000080">
    <property type="entry name" value="Aminotransferase, putative"/>
    <property type="match status" value="1"/>
</dbReference>
<dbReference type="OrthoDB" id="7042322at2759"/>
<evidence type="ECO:0000313" key="2">
    <source>
        <dbReference type="EMBL" id="KIW17924.1"/>
    </source>
</evidence>
<dbReference type="Pfam" id="PF00155">
    <property type="entry name" value="Aminotran_1_2"/>
    <property type="match status" value="1"/>
</dbReference>
<dbReference type="VEuPathDB" id="FungiDB:PV08_05119"/>
<gene>
    <name evidence="2" type="ORF">PV08_05119</name>
</gene>
<accession>A0A0D2C2S9</accession>
<dbReference type="GO" id="GO:0047536">
    <property type="term" value="F:2-aminoadipate transaminase activity"/>
    <property type="evidence" value="ECO:0007669"/>
    <property type="project" value="TreeGrafter"/>
</dbReference>
<dbReference type="GeneID" id="27332202"/>
<dbReference type="Proteomes" id="UP000053328">
    <property type="component" value="Unassembled WGS sequence"/>
</dbReference>
<feature type="domain" description="Aminotransferase class I/classII large" evidence="1">
    <location>
        <begin position="43"/>
        <end position="424"/>
    </location>
</feature>
<protein>
    <recommendedName>
        <fullName evidence="1">Aminotransferase class I/classII large domain-containing protein</fullName>
    </recommendedName>
</protein>
<dbReference type="CDD" id="cd00609">
    <property type="entry name" value="AAT_like"/>
    <property type="match status" value="1"/>
</dbReference>
<dbReference type="SUPFAM" id="SSF53383">
    <property type="entry name" value="PLP-dependent transferases"/>
    <property type="match status" value="1"/>
</dbReference>
<dbReference type="Gene3D" id="3.40.640.10">
    <property type="entry name" value="Type I PLP-dependent aspartate aminotransferase-like (Major domain)"/>
    <property type="match status" value="1"/>
</dbReference>
<evidence type="ECO:0000313" key="3">
    <source>
        <dbReference type="Proteomes" id="UP000053328"/>
    </source>
</evidence>
<name>A0A0D2C2S9_9EURO</name>
<dbReference type="AlphaFoldDB" id="A0A0D2C2S9"/>
<organism evidence="2 3">
    <name type="scientific">Exophiala spinifera</name>
    <dbReference type="NCBI Taxonomy" id="91928"/>
    <lineage>
        <taxon>Eukaryota</taxon>
        <taxon>Fungi</taxon>
        <taxon>Dikarya</taxon>
        <taxon>Ascomycota</taxon>
        <taxon>Pezizomycotina</taxon>
        <taxon>Eurotiomycetes</taxon>
        <taxon>Chaetothyriomycetidae</taxon>
        <taxon>Chaetothyriales</taxon>
        <taxon>Herpotrichiellaceae</taxon>
        <taxon>Exophiala</taxon>
    </lineage>
</organism>
<dbReference type="PANTHER" id="PTHR42858:SF1">
    <property type="entry name" value="LD15494P"/>
    <property type="match status" value="1"/>
</dbReference>
<dbReference type="PANTHER" id="PTHR42858">
    <property type="entry name" value="AMINOTRANSFERASE"/>
    <property type="match status" value="1"/>
</dbReference>
<dbReference type="HOGENOM" id="CLU_017584_0_6_1"/>
<dbReference type="InterPro" id="IPR015422">
    <property type="entry name" value="PyrdxlP-dep_Trfase_small"/>
</dbReference>
<dbReference type="GO" id="GO:0030170">
    <property type="term" value="F:pyridoxal phosphate binding"/>
    <property type="evidence" value="ECO:0007669"/>
    <property type="project" value="InterPro"/>
</dbReference>
<dbReference type="InterPro" id="IPR015424">
    <property type="entry name" value="PyrdxlP-dep_Trfase"/>
</dbReference>
<dbReference type="STRING" id="91928.A0A0D2C2S9"/>
<dbReference type="RefSeq" id="XP_016238140.1">
    <property type="nucleotide sequence ID" value="XM_016379463.1"/>
</dbReference>
<dbReference type="EMBL" id="KN847494">
    <property type="protein sequence ID" value="KIW17924.1"/>
    <property type="molecule type" value="Genomic_DNA"/>
</dbReference>
<dbReference type="InterPro" id="IPR015421">
    <property type="entry name" value="PyrdxlP-dep_Trfase_major"/>
</dbReference>